<evidence type="ECO:0000313" key="3">
    <source>
        <dbReference type="Proteomes" id="UP000652231"/>
    </source>
</evidence>
<protein>
    <submittedName>
        <fullName evidence="2">Uncharacterized protein</fullName>
    </submittedName>
</protein>
<dbReference type="EMBL" id="BMGK01000007">
    <property type="protein sequence ID" value="GGD95891.1"/>
    <property type="molecule type" value="Genomic_DNA"/>
</dbReference>
<dbReference type="Gene3D" id="1.25.40.10">
    <property type="entry name" value="Tetratricopeptide repeat domain"/>
    <property type="match status" value="1"/>
</dbReference>
<dbReference type="SUPFAM" id="SSF48452">
    <property type="entry name" value="TPR-like"/>
    <property type="match status" value="1"/>
</dbReference>
<feature type="chain" id="PRO_5035272392" evidence="1">
    <location>
        <begin position="22"/>
        <end position="119"/>
    </location>
</feature>
<keyword evidence="1" id="KW-0732">Signal</keyword>
<evidence type="ECO:0000256" key="1">
    <source>
        <dbReference type="SAM" id="SignalP"/>
    </source>
</evidence>
<comment type="caution">
    <text evidence="2">The sequence shown here is derived from an EMBL/GenBank/DDBJ whole genome shotgun (WGS) entry which is preliminary data.</text>
</comment>
<gene>
    <name evidence="2" type="ORF">GCM10011312_19420</name>
</gene>
<dbReference type="AlphaFoldDB" id="A0A8J2VB59"/>
<keyword evidence="3" id="KW-1185">Reference proteome</keyword>
<dbReference type="InterPro" id="IPR011990">
    <property type="entry name" value="TPR-like_helical_dom_sf"/>
</dbReference>
<sequence length="119" mass="14320">MRKNLTPLFIALFFMAFTAQGQENLSTKTLESNKIDVIKIYENVLEEGYESPQIYQKLAQANFAKENYIDSKKWFEKWFEIDKNPIPVAYYHYSKTLEYLNENEKAKKYFDLYKKFSKK</sequence>
<reference evidence="2" key="2">
    <citation type="submission" date="2020-09" db="EMBL/GenBank/DDBJ databases">
        <authorList>
            <person name="Sun Q."/>
            <person name="Zhou Y."/>
        </authorList>
    </citation>
    <scope>NUCLEOTIDE SEQUENCE</scope>
    <source>
        <strain evidence="2">CGMCC 1.12924</strain>
    </source>
</reference>
<reference evidence="2" key="1">
    <citation type="journal article" date="2014" name="Int. J. Syst. Evol. Microbiol.">
        <title>Complete genome sequence of Corynebacterium casei LMG S-19264T (=DSM 44701T), isolated from a smear-ripened cheese.</title>
        <authorList>
            <consortium name="US DOE Joint Genome Institute (JGI-PGF)"/>
            <person name="Walter F."/>
            <person name="Albersmeier A."/>
            <person name="Kalinowski J."/>
            <person name="Ruckert C."/>
        </authorList>
    </citation>
    <scope>NUCLEOTIDE SEQUENCE</scope>
    <source>
        <strain evidence="2">CGMCC 1.12924</strain>
    </source>
</reference>
<name>A0A8J2VB59_9FLAO</name>
<dbReference type="Pfam" id="PF13181">
    <property type="entry name" value="TPR_8"/>
    <property type="match status" value="2"/>
</dbReference>
<feature type="signal peptide" evidence="1">
    <location>
        <begin position="1"/>
        <end position="21"/>
    </location>
</feature>
<proteinExistence type="predicted"/>
<organism evidence="2 3">
    <name type="scientific">Planktosalinus lacus</name>
    <dbReference type="NCBI Taxonomy" id="1526573"/>
    <lineage>
        <taxon>Bacteria</taxon>
        <taxon>Pseudomonadati</taxon>
        <taxon>Bacteroidota</taxon>
        <taxon>Flavobacteriia</taxon>
        <taxon>Flavobacteriales</taxon>
        <taxon>Flavobacteriaceae</taxon>
        <taxon>Planktosalinus</taxon>
    </lineage>
</organism>
<dbReference type="RefSeq" id="WP_188441989.1">
    <property type="nucleotide sequence ID" value="NZ_BMGK01000007.1"/>
</dbReference>
<dbReference type="InterPro" id="IPR019734">
    <property type="entry name" value="TPR_rpt"/>
</dbReference>
<dbReference type="Proteomes" id="UP000652231">
    <property type="component" value="Unassembled WGS sequence"/>
</dbReference>
<evidence type="ECO:0000313" key="2">
    <source>
        <dbReference type="EMBL" id="GGD95891.1"/>
    </source>
</evidence>
<accession>A0A8J2VB59</accession>